<accession>A0A0E9QWG8</accession>
<proteinExistence type="predicted"/>
<dbReference type="AlphaFoldDB" id="A0A0E9QWG8"/>
<protein>
    <submittedName>
        <fullName evidence="1">Uncharacterized protein</fullName>
    </submittedName>
</protein>
<evidence type="ECO:0000313" key="1">
    <source>
        <dbReference type="EMBL" id="JAH21204.1"/>
    </source>
</evidence>
<name>A0A0E9QWG8_ANGAN</name>
<reference evidence="1" key="2">
    <citation type="journal article" date="2015" name="Fish Shellfish Immunol.">
        <title>Early steps in the European eel (Anguilla anguilla)-Vibrio vulnificus interaction in the gills: Role of the RtxA13 toxin.</title>
        <authorList>
            <person name="Callol A."/>
            <person name="Pajuelo D."/>
            <person name="Ebbesson L."/>
            <person name="Teles M."/>
            <person name="MacKenzie S."/>
            <person name="Amaro C."/>
        </authorList>
    </citation>
    <scope>NUCLEOTIDE SEQUENCE</scope>
</reference>
<reference evidence="1" key="1">
    <citation type="submission" date="2014-11" db="EMBL/GenBank/DDBJ databases">
        <authorList>
            <person name="Amaro Gonzalez C."/>
        </authorList>
    </citation>
    <scope>NUCLEOTIDE SEQUENCE</scope>
</reference>
<organism evidence="1">
    <name type="scientific">Anguilla anguilla</name>
    <name type="common">European freshwater eel</name>
    <name type="synonym">Muraena anguilla</name>
    <dbReference type="NCBI Taxonomy" id="7936"/>
    <lineage>
        <taxon>Eukaryota</taxon>
        <taxon>Metazoa</taxon>
        <taxon>Chordata</taxon>
        <taxon>Craniata</taxon>
        <taxon>Vertebrata</taxon>
        <taxon>Euteleostomi</taxon>
        <taxon>Actinopterygii</taxon>
        <taxon>Neopterygii</taxon>
        <taxon>Teleostei</taxon>
        <taxon>Anguilliformes</taxon>
        <taxon>Anguillidae</taxon>
        <taxon>Anguilla</taxon>
    </lineage>
</organism>
<dbReference type="EMBL" id="GBXM01087373">
    <property type="protein sequence ID" value="JAH21204.1"/>
    <property type="molecule type" value="Transcribed_RNA"/>
</dbReference>
<sequence length="24" mass="2931">MFFLVKFRKSLKNKNFILNISTQI</sequence>